<dbReference type="RefSeq" id="WP_083007314.1">
    <property type="nucleotide sequence ID" value="NZ_AP022591.1"/>
</dbReference>
<dbReference type="OrthoDB" id="4455946at2"/>
<proteinExistence type="predicted"/>
<organism evidence="1 2">
    <name type="scientific">Mycolicibacterium celeriflavum</name>
    <name type="common">Mycobacterium celeriflavum</name>
    <dbReference type="NCBI Taxonomy" id="1249101"/>
    <lineage>
        <taxon>Bacteria</taxon>
        <taxon>Bacillati</taxon>
        <taxon>Actinomycetota</taxon>
        <taxon>Actinomycetes</taxon>
        <taxon>Mycobacteriales</taxon>
        <taxon>Mycobacteriaceae</taxon>
        <taxon>Mycolicibacterium</taxon>
    </lineage>
</organism>
<dbReference type="Gene3D" id="3.40.50.150">
    <property type="entry name" value="Vaccinia Virus protein VP39"/>
    <property type="match status" value="1"/>
</dbReference>
<evidence type="ECO:0000313" key="1">
    <source>
        <dbReference type="EMBL" id="BBY45794.1"/>
    </source>
</evidence>
<dbReference type="Pfam" id="PF13578">
    <property type="entry name" value="Methyltransf_24"/>
    <property type="match status" value="1"/>
</dbReference>
<sequence length="225" mass="24545">MTITEASVTNVKRVKQKVFFGLLLGGGVPLEGSSSVLELQHLMRTVQRTEGGSVAEIGFNAGYSSYAMLAAHPDVRVVSFDLGLHHVVRAGKRLIDRKFPGRHELIVGDSRETVPAFAEENPGVVFDVAFIDGGHDYEVAAADLKNMRALCSPDTVVVMDDLMPWKSWGEGPTRAWADAVAAGAVRQDGLFQDGRLVDAVSHSAKRAWAIGRYLLDDERPPYNRN</sequence>
<evidence type="ECO:0008006" key="3">
    <source>
        <dbReference type="Google" id="ProtNLM"/>
    </source>
</evidence>
<dbReference type="EMBL" id="AP022591">
    <property type="protein sequence ID" value="BBY45794.1"/>
    <property type="molecule type" value="Genomic_DNA"/>
</dbReference>
<dbReference type="AlphaFoldDB" id="A0A7I7RMI1"/>
<evidence type="ECO:0000313" key="2">
    <source>
        <dbReference type="Proteomes" id="UP000466431"/>
    </source>
</evidence>
<keyword evidence="2" id="KW-1185">Reference proteome</keyword>
<dbReference type="InterPro" id="IPR029063">
    <property type="entry name" value="SAM-dependent_MTases_sf"/>
</dbReference>
<dbReference type="KEGG" id="mcee:MCEL_40890"/>
<dbReference type="SUPFAM" id="SSF53335">
    <property type="entry name" value="S-adenosyl-L-methionine-dependent methyltransferases"/>
    <property type="match status" value="1"/>
</dbReference>
<accession>A0A7I7RMI1</accession>
<protein>
    <recommendedName>
        <fullName evidence="3">Methyltransferase</fullName>
    </recommendedName>
</protein>
<name>A0A7I7RMI1_MYCCF</name>
<dbReference type="Proteomes" id="UP000466431">
    <property type="component" value="Chromosome"/>
</dbReference>
<gene>
    <name evidence="1" type="ORF">MCEL_40890</name>
</gene>
<reference evidence="1 2" key="1">
    <citation type="journal article" date="2019" name="Emerg. Microbes Infect.">
        <title>Comprehensive subspecies identification of 175 nontuberculous mycobacteria species based on 7547 genomic profiles.</title>
        <authorList>
            <person name="Matsumoto Y."/>
            <person name="Kinjo T."/>
            <person name="Motooka D."/>
            <person name="Nabeya D."/>
            <person name="Jung N."/>
            <person name="Uechi K."/>
            <person name="Horii T."/>
            <person name="Iida T."/>
            <person name="Fujita J."/>
            <person name="Nakamura S."/>
        </authorList>
    </citation>
    <scope>NUCLEOTIDE SEQUENCE [LARGE SCALE GENOMIC DNA]</scope>
    <source>
        <strain evidence="1 2">JCM 18439</strain>
    </source>
</reference>